<keyword evidence="2" id="KW-1185">Reference proteome</keyword>
<name>A0ACB8TPY7_9APHY</name>
<accession>A0ACB8TPY7</accession>
<protein>
    <submittedName>
        <fullName evidence="1">Uncharacterized protein</fullName>
    </submittedName>
</protein>
<sequence length="307" mass="33445">MPWHNTMMRTIKVVLGNRDLSPKAMSYHGTCTQVHHKFWLQIWIGLSGGAANCNCSALCPPSRHLSPKIQGCPHLAALPSKPYVLPKKRWGEPLNAPTLFTSQGHPGVPLKPTPGDALEEIDDGDVSVFVGCGTKVSIVIQLDGWLPFKMQKHTHTRPGGQRTPNNRAKVVTQVAEVMAAFMANKIPDATSTNGLIFGDGGIKLEDLLLLELRHVAKSSFQPIFGLKCNCFQTPPPPAIIPPSSYDLWLQDMLPSGEETFYYSTLGNQGPSYPTAQPFTLESGIANLNITADEEMALLLQAFAFMGS</sequence>
<evidence type="ECO:0000313" key="1">
    <source>
        <dbReference type="EMBL" id="KAI0084015.1"/>
    </source>
</evidence>
<dbReference type="Proteomes" id="UP001055072">
    <property type="component" value="Unassembled WGS sequence"/>
</dbReference>
<dbReference type="EMBL" id="MU274949">
    <property type="protein sequence ID" value="KAI0084015.1"/>
    <property type="molecule type" value="Genomic_DNA"/>
</dbReference>
<gene>
    <name evidence="1" type="ORF">BDY19DRAFT_1029220</name>
</gene>
<proteinExistence type="predicted"/>
<comment type="caution">
    <text evidence="1">The sequence shown here is derived from an EMBL/GenBank/DDBJ whole genome shotgun (WGS) entry which is preliminary data.</text>
</comment>
<evidence type="ECO:0000313" key="2">
    <source>
        <dbReference type="Proteomes" id="UP001055072"/>
    </source>
</evidence>
<organism evidence="1 2">
    <name type="scientific">Irpex rosettiformis</name>
    <dbReference type="NCBI Taxonomy" id="378272"/>
    <lineage>
        <taxon>Eukaryota</taxon>
        <taxon>Fungi</taxon>
        <taxon>Dikarya</taxon>
        <taxon>Basidiomycota</taxon>
        <taxon>Agaricomycotina</taxon>
        <taxon>Agaricomycetes</taxon>
        <taxon>Polyporales</taxon>
        <taxon>Irpicaceae</taxon>
        <taxon>Irpex</taxon>
    </lineage>
</organism>
<reference evidence="1" key="1">
    <citation type="journal article" date="2021" name="Environ. Microbiol.">
        <title>Gene family expansions and transcriptome signatures uncover fungal adaptations to wood decay.</title>
        <authorList>
            <person name="Hage H."/>
            <person name="Miyauchi S."/>
            <person name="Viragh M."/>
            <person name="Drula E."/>
            <person name="Min B."/>
            <person name="Chaduli D."/>
            <person name="Navarro D."/>
            <person name="Favel A."/>
            <person name="Norest M."/>
            <person name="Lesage-Meessen L."/>
            <person name="Balint B."/>
            <person name="Merenyi Z."/>
            <person name="de Eugenio L."/>
            <person name="Morin E."/>
            <person name="Martinez A.T."/>
            <person name="Baldrian P."/>
            <person name="Stursova M."/>
            <person name="Martinez M.J."/>
            <person name="Novotny C."/>
            <person name="Magnuson J.K."/>
            <person name="Spatafora J.W."/>
            <person name="Maurice S."/>
            <person name="Pangilinan J."/>
            <person name="Andreopoulos W."/>
            <person name="LaButti K."/>
            <person name="Hundley H."/>
            <person name="Na H."/>
            <person name="Kuo A."/>
            <person name="Barry K."/>
            <person name="Lipzen A."/>
            <person name="Henrissat B."/>
            <person name="Riley R."/>
            <person name="Ahrendt S."/>
            <person name="Nagy L.G."/>
            <person name="Grigoriev I.V."/>
            <person name="Martin F."/>
            <person name="Rosso M.N."/>
        </authorList>
    </citation>
    <scope>NUCLEOTIDE SEQUENCE</scope>
    <source>
        <strain evidence="1">CBS 384.51</strain>
    </source>
</reference>